<keyword evidence="2" id="KW-1185">Reference proteome</keyword>
<evidence type="ECO:0000313" key="2">
    <source>
        <dbReference type="Proteomes" id="UP000636800"/>
    </source>
</evidence>
<accession>A0A835VD13</accession>
<sequence length="53" mass="5921">MNELLNERGLFTDSRHLREIKIEDSCAVGQILGLRAKVLLLSSSFIAPSSLFM</sequence>
<comment type="caution">
    <text evidence="1">The sequence shown here is derived from an EMBL/GenBank/DDBJ whole genome shotgun (WGS) entry which is preliminary data.</text>
</comment>
<name>A0A835VD13_VANPL</name>
<dbReference type="EMBL" id="JADCNL010000002">
    <property type="protein sequence ID" value="KAG0492490.1"/>
    <property type="molecule type" value="Genomic_DNA"/>
</dbReference>
<dbReference type="Proteomes" id="UP000636800">
    <property type="component" value="Chromosome 2"/>
</dbReference>
<gene>
    <name evidence="1" type="ORF">HPP92_005888</name>
</gene>
<protein>
    <submittedName>
        <fullName evidence="1">Uncharacterized protein</fullName>
    </submittedName>
</protein>
<evidence type="ECO:0000313" key="1">
    <source>
        <dbReference type="EMBL" id="KAG0492490.1"/>
    </source>
</evidence>
<dbReference type="AlphaFoldDB" id="A0A835VD13"/>
<dbReference type="OrthoDB" id="1097733at2759"/>
<proteinExistence type="predicted"/>
<reference evidence="1 2" key="1">
    <citation type="journal article" date="2020" name="Nat. Food">
        <title>A phased Vanilla planifolia genome enables genetic improvement of flavour and production.</title>
        <authorList>
            <person name="Hasing T."/>
            <person name="Tang H."/>
            <person name="Brym M."/>
            <person name="Khazi F."/>
            <person name="Huang T."/>
            <person name="Chambers A.H."/>
        </authorList>
    </citation>
    <scope>NUCLEOTIDE SEQUENCE [LARGE SCALE GENOMIC DNA]</scope>
    <source>
        <tissue evidence="1">Leaf</tissue>
    </source>
</reference>
<organism evidence="1 2">
    <name type="scientific">Vanilla planifolia</name>
    <name type="common">Vanilla</name>
    <dbReference type="NCBI Taxonomy" id="51239"/>
    <lineage>
        <taxon>Eukaryota</taxon>
        <taxon>Viridiplantae</taxon>
        <taxon>Streptophyta</taxon>
        <taxon>Embryophyta</taxon>
        <taxon>Tracheophyta</taxon>
        <taxon>Spermatophyta</taxon>
        <taxon>Magnoliopsida</taxon>
        <taxon>Liliopsida</taxon>
        <taxon>Asparagales</taxon>
        <taxon>Orchidaceae</taxon>
        <taxon>Vanilloideae</taxon>
        <taxon>Vanilleae</taxon>
        <taxon>Vanilla</taxon>
    </lineage>
</organism>